<accession>E9HUX4</accession>
<dbReference type="KEGG" id="dpx:DAPPUDRAFT_266362"/>
<evidence type="ECO:0000256" key="1">
    <source>
        <dbReference type="SAM" id="MobiDB-lite"/>
    </source>
</evidence>
<reference evidence="2 3" key="1">
    <citation type="journal article" date="2011" name="Science">
        <title>The ecoresponsive genome of Daphnia pulex.</title>
        <authorList>
            <person name="Colbourne J.K."/>
            <person name="Pfrender M.E."/>
            <person name="Gilbert D."/>
            <person name="Thomas W.K."/>
            <person name="Tucker A."/>
            <person name="Oakley T.H."/>
            <person name="Tokishita S."/>
            <person name="Aerts A."/>
            <person name="Arnold G.J."/>
            <person name="Basu M.K."/>
            <person name="Bauer D.J."/>
            <person name="Caceres C.E."/>
            <person name="Carmel L."/>
            <person name="Casola C."/>
            <person name="Choi J.H."/>
            <person name="Detter J.C."/>
            <person name="Dong Q."/>
            <person name="Dusheyko S."/>
            <person name="Eads B.D."/>
            <person name="Frohlich T."/>
            <person name="Geiler-Samerotte K.A."/>
            <person name="Gerlach D."/>
            <person name="Hatcher P."/>
            <person name="Jogdeo S."/>
            <person name="Krijgsveld J."/>
            <person name="Kriventseva E.V."/>
            <person name="Kultz D."/>
            <person name="Laforsch C."/>
            <person name="Lindquist E."/>
            <person name="Lopez J."/>
            <person name="Manak J.R."/>
            <person name="Muller J."/>
            <person name="Pangilinan J."/>
            <person name="Patwardhan R.P."/>
            <person name="Pitluck S."/>
            <person name="Pritham E.J."/>
            <person name="Rechtsteiner A."/>
            <person name="Rho M."/>
            <person name="Rogozin I.B."/>
            <person name="Sakarya O."/>
            <person name="Salamov A."/>
            <person name="Schaack S."/>
            <person name="Shapiro H."/>
            <person name="Shiga Y."/>
            <person name="Skalitzky C."/>
            <person name="Smith Z."/>
            <person name="Souvorov A."/>
            <person name="Sung W."/>
            <person name="Tang Z."/>
            <person name="Tsuchiya D."/>
            <person name="Tu H."/>
            <person name="Vos H."/>
            <person name="Wang M."/>
            <person name="Wolf Y.I."/>
            <person name="Yamagata H."/>
            <person name="Yamada T."/>
            <person name="Ye Y."/>
            <person name="Shaw J.R."/>
            <person name="Andrews J."/>
            <person name="Crease T.J."/>
            <person name="Tang H."/>
            <person name="Lucas S.M."/>
            <person name="Robertson H.M."/>
            <person name="Bork P."/>
            <person name="Koonin E.V."/>
            <person name="Zdobnov E.M."/>
            <person name="Grigoriev I.V."/>
            <person name="Lynch M."/>
            <person name="Boore J.L."/>
        </authorList>
    </citation>
    <scope>NUCLEOTIDE SEQUENCE [LARGE SCALE GENOMIC DNA]</scope>
</reference>
<dbReference type="AlphaFoldDB" id="E9HUX4"/>
<feature type="compositionally biased region" description="Polar residues" evidence="1">
    <location>
        <begin position="61"/>
        <end position="74"/>
    </location>
</feature>
<protein>
    <submittedName>
        <fullName evidence="2">Uncharacterized protein</fullName>
    </submittedName>
</protein>
<evidence type="ECO:0000313" key="2">
    <source>
        <dbReference type="EMBL" id="EFX64456.1"/>
    </source>
</evidence>
<dbReference type="HOGENOM" id="CLU_2280206_0_0_1"/>
<evidence type="ECO:0000313" key="3">
    <source>
        <dbReference type="Proteomes" id="UP000000305"/>
    </source>
</evidence>
<sequence>MNDSMSRVKGDTGPNVDWIDSIIEYDSDAEEYYHCALRRNIPSHTTSPGSSNLARRIIPSHTASPASMSHTAAISPSHGRVPPDHDRPNCPRLASTTTTTAY</sequence>
<dbReference type="EMBL" id="GL732827">
    <property type="protein sequence ID" value="EFX64456.1"/>
    <property type="molecule type" value="Genomic_DNA"/>
</dbReference>
<proteinExistence type="predicted"/>
<feature type="region of interest" description="Disordered" evidence="1">
    <location>
        <begin position="60"/>
        <end position="102"/>
    </location>
</feature>
<dbReference type="PhylomeDB" id="E9HUX4"/>
<dbReference type="Proteomes" id="UP000000305">
    <property type="component" value="Unassembled WGS sequence"/>
</dbReference>
<dbReference type="InParanoid" id="E9HUX4"/>
<name>E9HUX4_DAPPU</name>
<organism evidence="2 3">
    <name type="scientific">Daphnia pulex</name>
    <name type="common">Water flea</name>
    <dbReference type="NCBI Taxonomy" id="6669"/>
    <lineage>
        <taxon>Eukaryota</taxon>
        <taxon>Metazoa</taxon>
        <taxon>Ecdysozoa</taxon>
        <taxon>Arthropoda</taxon>
        <taxon>Crustacea</taxon>
        <taxon>Branchiopoda</taxon>
        <taxon>Diplostraca</taxon>
        <taxon>Cladocera</taxon>
        <taxon>Anomopoda</taxon>
        <taxon>Daphniidae</taxon>
        <taxon>Daphnia</taxon>
    </lineage>
</organism>
<keyword evidence="3" id="KW-1185">Reference proteome</keyword>
<gene>
    <name evidence="2" type="ORF">DAPPUDRAFT_266362</name>
</gene>